<organism evidence="1 2">
    <name type="scientific">Desulforamulus hydrothermalis Lam5 = DSM 18033</name>
    <dbReference type="NCBI Taxonomy" id="1121428"/>
    <lineage>
        <taxon>Bacteria</taxon>
        <taxon>Bacillati</taxon>
        <taxon>Bacillota</taxon>
        <taxon>Clostridia</taxon>
        <taxon>Eubacteriales</taxon>
        <taxon>Peptococcaceae</taxon>
        <taxon>Desulforamulus</taxon>
    </lineage>
</organism>
<dbReference type="EMBL" id="CAOS01000016">
    <property type="protein sequence ID" value="CCO09482.1"/>
    <property type="molecule type" value="Genomic_DNA"/>
</dbReference>
<protein>
    <submittedName>
        <fullName evidence="1">Uncharacterized protein</fullName>
    </submittedName>
</protein>
<proteinExistence type="predicted"/>
<name>K8E166_9FIRM</name>
<comment type="caution">
    <text evidence="1">The sequence shown here is derived from an EMBL/GenBank/DDBJ whole genome shotgun (WGS) entry which is preliminary data.</text>
</comment>
<sequence length="97" mass="10816">MFFVSLCTAGTCSLIAGKRKTNALKPVQVNNFDGGARLTEIDVQLTCPDCDHTFSLKPEHILEMDLIACPGCGCPLPEEELRYLKIAIDYMKERKTH</sequence>
<dbReference type="AlphaFoldDB" id="K8E166"/>
<reference evidence="1 2" key="1">
    <citation type="journal article" date="2013" name="Genome Announc.">
        <title>Genome Sequence of the Sulfate-Reducing Bacterium Desulfotomaculum hydrothermale Lam5(T).</title>
        <authorList>
            <person name="Amin O."/>
            <person name="Fardeau M.L."/>
            <person name="Valette O."/>
            <person name="Hirschler-Rea A."/>
            <person name="Barbe V."/>
            <person name="Medigue C."/>
            <person name="Vacherie B."/>
            <person name="Ollivier B."/>
            <person name="Bertin P.N."/>
            <person name="Dolla A."/>
        </authorList>
    </citation>
    <scope>NUCLEOTIDE SEQUENCE [LARGE SCALE GENOMIC DNA]</scope>
    <source>
        <strain evidence="2">Lam5 / DSM 18033</strain>
    </source>
</reference>
<accession>K8E166</accession>
<dbReference type="STRING" id="1121428.DESHY_90014"/>
<dbReference type="Proteomes" id="UP000009315">
    <property type="component" value="Unassembled WGS sequence"/>
</dbReference>
<gene>
    <name evidence="1" type="ORF">DESHY_90014</name>
</gene>
<keyword evidence="2" id="KW-1185">Reference proteome</keyword>
<evidence type="ECO:0000313" key="1">
    <source>
        <dbReference type="EMBL" id="CCO09482.1"/>
    </source>
</evidence>
<evidence type="ECO:0000313" key="2">
    <source>
        <dbReference type="Proteomes" id="UP000009315"/>
    </source>
</evidence>